<name>A0A067NEG1_PLEO1</name>
<evidence type="ECO:0000313" key="2">
    <source>
        <dbReference type="EMBL" id="KDQ22181.1"/>
    </source>
</evidence>
<feature type="non-terminal residue" evidence="2">
    <location>
        <position position="1"/>
    </location>
</feature>
<evidence type="ECO:0000313" key="3">
    <source>
        <dbReference type="Proteomes" id="UP000027073"/>
    </source>
</evidence>
<keyword evidence="1" id="KW-0732">Signal</keyword>
<feature type="chain" id="PRO_5001642063" description="Protein kinase domain-containing protein" evidence="1">
    <location>
        <begin position="24"/>
        <end position="56"/>
    </location>
</feature>
<dbReference type="EMBL" id="KL198014">
    <property type="protein sequence ID" value="KDQ22181.1"/>
    <property type="molecule type" value="Genomic_DNA"/>
</dbReference>
<organism evidence="2 3">
    <name type="scientific">Pleurotus ostreatus (strain PC15)</name>
    <name type="common">Oyster mushroom</name>
    <dbReference type="NCBI Taxonomy" id="1137138"/>
    <lineage>
        <taxon>Eukaryota</taxon>
        <taxon>Fungi</taxon>
        <taxon>Dikarya</taxon>
        <taxon>Basidiomycota</taxon>
        <taxon>Agaricomycotina</taxon>
        <taxon>Agaricomycetes</taxon>
        <taxon>Agaricomycetidae</taxon>
        <taxon>Agaricales</taxon>
        <taxon>Pleurotineae</taxon>
        <taxon>Pleurotaceae</taxon>
        <taxon>Pleurotus</taxon>
    </lineage>
</organism>
<proteinExistence type="predicted"/>
<feature type="non-terminal residue" evidence="2">
    <location>
        <position position="56"/>
    </location>
</feature>
<accession>A0A067NEG1</accession>
<dbReference type="VEuPathDB" id="FungiDB:PLEOSDRAFT_1027129"/>
<dbReference type="HOGENOM" id="CLU_3020033_0_0_1"/>
<evidence type="ECO:0008006" key="4">
    <source>
        <dbReference type="Google" id="ProtNLM"/>
    </source>
</evidence>
<dbReference type="InParanoid" id="A0A067NEG1"/>
<evidence type="ECO:0000256" key="1">
    <source>
        <dbReference type="SAM" id="SignalP"/>
    </source>
</evidence>
<dbReference type="STRING" id="1137138.A0A067NEG1"/>
<gene>
    <name evidence="2" type="ORF">PLEOSDRAFT_1027129</name>
</gene>
<dbReference type="AlphaFoldDB" id="A0A067NEG1"/>
<dbReference type="Proteomes" id="UP000027073">
    <property type="component" value="Unassembled WGS sequence"/>
</dbReference>
<feature type="signal peptide" evidence="1">
    <location>
        <begin position="1"/>
        <end position="23"/>
    </location>
</feature>
<sequence>ADMWSLGMILHKLLFFELPYRYAAIGDSNGEPVSGVDEHEKMDRLEKEILGYAGYQ</sequence>
<dbReference type="OrthoDB" id="1405469at2759"/>
<reference evidence="3" key="1">
    <citation type="journal article" date="2014" name="Proc. Natl. Acad. Sci. U.S.A.">
        <title>Extensive sampling of basidiomycete genomes demonstrates inadequacy of the white-rot/brown-rot paradigm for wood decay fungi.</title>
        <authorList>
            <person name="Riley R."/>
            <person name="Salamov A.A."/>
            <person name="Brown D.W."/>
            <person name="Nagy L.G."/>
            <person name="Floudas D."/>
            <person name="Held B.W."/>
            <person name="Levasseur A."/>
            <person name="Lombard V."/>
            <person name="Morin E."/>
            <person name="Otillar R."/>
            <person name="Lindquist E.A."/>
            <person name="Sun H."/>
            <person name="LaButti K.M."/>
            <person name="Schmutz J."/>
            <person name="Jabbour D."/>
            <person name="Luo H."/>
            <person name="Baker S.E."/>
            <person name="Pisabarro A.G."/>
            <person name="Walton J.D."/>
            <person name="Blanchette R.A."/>
            <person name="Henrissat B."/>
            <person name="Martin F."/>
            <person name="Cullen D."/>
            <person name="Hibbett D.S."/>
            <person name="Grigoriev I.V."/>
        </authorList>
    </citation>
    <scope>NUCLEOTIDE SEQUENCE [LARGE SCALE GENOMIC DNA]</scope>
    <source>
        <strain evidence="3">PC15</strain>
    </source>
</reference>
<protein>
    <recommendedName>
        <fullName evidence="4">Protein kinase domain-containing protein</fullName>
    </recommendedName>
</protein>